<reference evidence="3 4" key="1">
    <citation type="journal article" date="2016" name="Antonie Van Leeuwenhoek">
        <title>Denitratimonas tolerans gen. nov., sp. nov., a denitrifying bacterium isolated from a bioreactor for tannery wastewater treatment.</title>
        <authorList>
            <person name="Han S.I."/>
            <person name="Kim J.O."/>
            <person name="Lee Y.R."/>
            <person name="Ekpeghere K.I."/>
            <person name="Koh S.C."/>
            <person name="Whang K.S."/>
        </authorList>
    </citation>
    <scope>NUCLEOTIDE SEQUENCE [LARGE SCALE GENOMIC DNA]</scope>
    <source>
        <strain evidence="3 4">KACC 17565</strain>
    </source>
</reference>
<dbReference type="EMBL" id="JBBDHC010000004">
    <property type="protein sequence ID" value="MEJ1248904.1"/>
    <property type="molecule type" value="Genomic_DNA"/>
</dbReference>
<dbReference type="RefSeq" id="WP_337334621.1">
    <property type="nucleotide sequence ID" value="NZ_JBBDHC010000004.1"/>
</dbReference>
<evidence type="ECO:0000256" key="1">
    <source>
        <dbReference type="SAM" id="SignalP"/>
    </source>
</evidence>
<feature type="chain" id="PRO_5043544361" evidence="1">
    <location>
        <begin position="23"/>
        <end position="197"/>
    </location>
</feature>
<sequence length="197" mass="20491">MKTRIPRALGVLLLVAGSAAFSQEGEPSGPADAARAEAAMNDLGGRLKTALTAKVQADGPVAAVGFCREEAPKIAAAVAAERGLRVGRTALRHRSPANAPTRWQEEVLEAFVERATGAPPASLSWASRQDGVYRQARGIATEAACLTCHGSGIAEPVRAAIAASYPQDRATGFSEGELRGMFWVEIGKGSDAGEVRP</sequence>
<protein>
    <submittedName>
        <fullName evidence="3">DUF3365 domain-containing protein</fullName>
    </submittedName>
</protein>
<dbReference type="Proteomes" id="UP001364472">
    <property type="component" value="Unassembled WGS sequence"/>
</dbReference>
<dbReference type="Pfam" id="PF11845">
    <property type="entry name" value="Tll0287-like"/>
    <property type="match status" value="1"/>
</dbReference>
<evidence type="ECO:0000259" key="2">
    <source>
        <dbReference type="Pfam" id="PF11845"/>
    </source>
</evidence>
<gene>
    <name evidence="3" type="ORF">WB794_04330</name>
</gene>
<dbReference type="AlphaFoldDB" id="A0AAW9R4N4"/>
<evidence type="ECO:0000313" key="4">
    <source>
        <dbReference type="Proteomes" id="UP001364472"/>
    </source>
</evidence>
<organism evidence="3 4">
    <name type="scientific">Denitratimonas tolerans</name>
    <dbReference type="NCBI Taxonomy" id="1338420"/>
    <lineage>
        <taxon>Bacteria</taxon>
        <taxon>Pseudomonadati</taxon>
        <taxon>Pseudomonadota</taxon>
        <taxon>Gammaproteobacteria</taxon>
        <taxon>Lysobacterales</taxon>
        <taxon>Lysobacteraceae</taxon>
        <taxon>Denitratimonas</taxon>
    </lineage>
</organism>
<accession>A0AAW9R4N4</accession>
<feature type="signal peptide" evidence="1">
    <location>
        <begin position="1"/>
        <end position="22"/>
    </location>
</feature>
<keyword evidence="1" id="KW-0732">Signal</keyword>
<dbReference type="InterPro" id="IPR021796">
    <property type="entry name" value="Tll0287-like_dom"/>
</dbReference>
<evidence type="ECO:0000313" key="3">
    <source>
        <dbReference type="EMBL" id="MEJ1248904.1"/>
    </source>
</evidence>
<name>A0AAW9R4N4_9GAMM</name>
<proteinExistence type="predicted"/>
<feature type="domain" description="Tll0287-like" evidence="2">
    <location>
        <begin position="66"/>
        <end position="186"/>
    </location>
</feature>
<comment type="caution">
    <text evidence="3">The sequence shown here is derived from an EMBL/GenBank/DDBJ whole genome shotgun (WGS) entry which is preliminary data.</text>
</comment>
<keyword evidence="4" id="KW-1185">Reference proteome</keyword>